<dbReference type="RefSeq" id="WP_188422264.1">
    <property type="nucleotide sequence ID" value="NZ_BMCK01000005.1"/>
</dbReference>
<feature type="compositionally biased region" description="Basic and acidic residues" evidence="1">
    <location>
        <begin position="190"/>
        <end position="199"/>
    </location>
</feature>
<feature type="compositionally biased region" description="Polar residues" evidence="1">
    <location>
        <begin position="160"/>
        <end position="177"/>
    </location>
</feature>
<accession>A0ABQ1QHF9</accession>
<dbReference type="EMBL" id="BMCK01000005">
    <property type="protein sequence ID" value="GGD27889.1"/>
    <property type="molecule type" value="Genomic_DNA"/>
</dbReference>
<dbReference type="InterPro" id="IPR036779">
    <property type="entry name" value="LysM_dom_sf"/>
</dbReference>
<comment type="caution">
    <text evidence="4">The sequence shown here is derived from an EMBL/GenBank/DDBJ whole genome shotgun (WGS) entry which is preliminary data.</text>
</comment>
<sequence length="272" mass="27709">MTRSLASPSAPLPAHAPAWRCLLVWAVATAALATGTLLGLESAATLRGGQADRAFDLVLVDLAGALAALVCPWLWILTSAGVADALRGRTTARAGWWRRLTLVACGCAASVALGSTAHAVAAPTDVLTADTSSGASGPGAVELLQGLPYPDRPAVGADLGQTSDEGATARPTAQVTDPPQLRPTASRGADASRDSDARRTHVVRSGDTLWEIARSHLEGAAGVPAPPVSDAAVARAVAALHQTNRDVVGADPDVITPGQQLALDLPDREDAR</sequence>
<reference evidence="5" key="1">
    <citation type="journal article" date="2019" name="Int. J. Syst. Evol. Microbiol.">
        <title>The Global Catalogue of Microorganisms (GCM) 10K type strain sequencing project: providing services to taxonomists for standard genome sequencing and annotation.</title>
        <authorList>
            <consortium name="The Broad Institute Genomics Platform"/>
            <consortium name="The Broad Institute Genome Sequencing Center for Infectious Disease"/>
            <person name="Wu L."/>
            <person name="Ma J."/>
        </authorList>
    </citation>
    <scope>NUCLEOTIDE SEQUENCE [LARGE SCALE GENOMIC DNA]</scope>
    <source>
        <strain evidence="5">CCM 7403</strain>
    </source>
</reference>
<keyword evidence="2" id="KW-1133">Transmembrane helix</keyword>
<evidence type="ECO:0000259" key="3">
    <source>
        <dbReference type="SMART" id="SM00257"/>
    </source>
</evidence>
<evidence type="ECO:0000313" key="4">
    <source>
        <dbReference type="EMBL" id="GGD27889.1"/>
    </source>
</evidence>
<keyword evidence="2" id="KW-0472">Membrane</keyword>
<dbReference type="Proteomes" id="UP000630594">
    <property type="component" value="Unassembled WGS sequence"/>
</dbReference>
<evidence type="ECO:0000256" key="2">
    <source>
        <dbReference type="SAM" id="Phobius"/>
    </source>
</evidence>
<name>A0ABQ1QHF9_9ACTN</name>
<keyword evidence="5" id="KW-1185">Reference proteome</keyword>
<proteinExistence type="predicted"/>
<dbReference type="Gene3D" id="3.10.350.10">
    <property type="entry name" value="LysM domain"/>
    <property type="match status" value="1"/>
</dbReference>
<organism evidence="4 5">
    <name type="scientific">Nocardioides daphniae</name>
    <dbReference type="NCBI Taxonomy" id="402297"/>
    <lineage>
        <taxon>Bacteria</taxon>
        <taxon>Bacillati</taxon>
        <taxon>Actinomycetota</taxon>
        <taxon>Actinomycetes</taxon>
        <taxon>Propionibacteriales</taxon>
        <taxon>Nocardioidaceae</taxon>
        <taxon>Nocardioides</taxon>
    </lineage>
</organism>
<dbReference type="Pfam" id="PF01476">
    <property type="entry name" value="LysM"/>
    <property type="match status" value="1"/>
</dbReference>
<gene>
    <name evidence="4" type="ORF">GCM10007231_29240</name>
</gene>
<feature type="transmembrane region" description="Helical" evidence="2">
    <location>
        <begin position="63"/>
        <end position="83"/>
    </location>
</feature>
<feature type="region of interest" description="Disordered" evidence="1">
    <location>
        <begin position="154"/>
        <end position="201"/>
    </location>
</feature>
<dbReference type="CDD" id="cd00118">
    <property type="entry name" value="LysM"/>
    <property type="match status" value="1"/>
</dbReference>
<evidence type="ECO:0000256" key="1">
    <source>
        <dbReference type="SAM" id="MobiDB-lite"/>
    </source>
</evidence>
<feature type="region of interest" description="Disordered" evidence="1">
    <location>
        <begin position="248"/>
        <end position="272"/>
    </location>
</feature>
<dbReference type="InterPro" id="IPR018392">
    <property type="entry name" value="LysM"/>
</dbReference>
<feature type="domain" description="LysM" evidence="3">
    <location>
        <begin position="200"/>
        <end position="264"/>
    </location>
</feature>
<keyword evidence="2" id="KW-0812">Transmembrane</keyword>
<dbReference type="SMART" id="SM00257">
    <property type="entry name" value="LysM"/>
    <property type="match status" value="1"/>
</dbReference>
<protein>
    <recommendedName>
        <fullName evidence="3">LysM domain-containing protein</fullName>
    </recommendedName>
</protein>
<evidence type="ECO:0000313" key="5">
    <source>
        <dbReference type="Proteomes" id="UP000630594"/>
    </source>
</evidence>